<dbReference type="GO" id="GO:0016020">
    <property type="term" value="C:membrane"/>
    <property type="evidence" value="ECO:0007669"/>
    <property type="project" value="TreeGrafter"/>
</dbReference>
<keyword evidence="3" id="KW-1185">Reference proteome</keyword>
<dbReference type="SUPFAM" id="SSF53474">
    <property type="entry name" value="alpha/beta-Hydrolases"/>
    <property type="match status" value="1"/>
</dbReference>
<gene>
    <name evidence="2" type="ORF">SOO65_11375</name>
</gene>
<proteinExistence type="predicted"/>
<dbReference type="AlphaFoldDB" id="A0AAX4HJ89"/>
<dbReference type="Gene3D" id="3.40.50.1820">
    <property type="entry name" value="alpha/beta hydrolase"/>
    <property type="match status" value="1"/>
</dbReference>
<evidence type="ECO:0000259" key="1">
    <source>
        <dbReference type="Pfam" id="PF12697"/>
    </source>
</evidence>
<sequence>MEILSSFDNTKLNYEVIGTGNTALIFVHGWMGNCRWWDSQRDYFSGKYLIAQMDLAGHGRSGISRKEWSVKAYAEDIKAVADTLDAEKIILVGHSMSGANVVEAATMIQKTVGIVLVDTLKDLDQLMPPEQTEQFFGMLRNDYRGTIENVMPQFLFAKTSPVEIVNQISKEFLKYSPELSISALRPFYTTDMRETASKVKIPVRAINADLTPTEVAVNRKYFNDFDASILKGVGHYPMLENPTEFNAILGKILKDLNL</sequence>
<dbReference type="PANTHER" id="PTHR43798">
    <property type="entry name" value="MONOACYLGLYCEROL LIPASE"/>
    <property type="match status" value="1"/>
</dbReference>
<accession>A0AAX4HJ89</accession>
<dbReference type="EMBL" id="CP139487">
    <property type="protein sequence ID" value="WPU63285.1"/>
    <property type="molecule type" value="Genomic_DNA"/>
</dbReference>
<dbReference type="RefSeq" id="WP_321389717.1">
    <property type="nucleotide sequence ID" value="NZ_CP139487.1"/>
</dbReference>
<reference evidence="2 3" key="1">
    <citation type="submission" date="2023-11" db="EMBL/GenBank/DDBJ databases">
        <title>Peredibacter starrii A3.12.</title>
        <authorList>
            <person name="Mitchell R.J."/>
        </authorList>
    </citation>
    <scope>NUCLEOTIDE SEQUENCE [LARGE SCALE GENOMIC DNA]</scope>
    <source>
        <strain evidence="2 3">A3.12</strain>
    </source>
</reference>
<evidence type="ECO:0000313" key="2">
    <source>
        <dbReference type="EMBL" id="WPU63285.1"/>
    </source>
</evidence>
<dbReference type="InterPro" id="IPR029058">
    <property type="entry name" value="AB_hydrolase_fold"/>
</dbReference>
<dbReference type="InterPro" id="IPR000073">
    <property type="entry name" value="AB_hydrolase_1"/>
</dbReference>
<dbReference type="InterPro" id="IPR050266">
    <property type="entry name" value="AB_hydrolase_sf"/>
</dbReference>
<dbReference type="PANTHER" id="PTHR43798:SF33">
    <property type="entry name" value="HYDROLASE, PUTATIVE (AFU_ORTHOLOGUE AFUA_2G14860)-RELATED"/>
    <property type="match status" value="1"/>
</dbReference>
<organism evidence="2 3">
    <name type="scientific">Peredibacter starrii</name>
    <dbReference type="NCBI Taxonomy" id="28202"/>
    <lineage>
        <taxon>Bacteria</taxon>
        <taxon>Pseudomonadati</taxon>
        <taxon>Bdellovibrionota</taxon>
        <taxon>Bacteriovoracia</taxon>
        <taxon>Bacteriovoracales</taxon>
        <taxon>Bacteriovoracaceae</taxon>
        <taxon>Peredibacter</taxon>
    </lineage>
</organism>
<dbReference type="GO" id="GO:0016787">
    <property type="term" value="F:hydrolase activity"/>
    <property type="evidence" value="ECO:0007669"/>
    <property type="project" value="UniProtKB-KW"/>
</dbReference>
<evidence type="ECO:0000313" key="3">
    <source>
        <dbReference type="Proteomes" id="UP001324634"/>
    </source>
</evidence>
<feature type="domain" description="AB hydrolase-1" evidence="1">
    <location>
        <begin position="24"/>
        <end position="247"/>
    </location>
</feature>
<protein>
    <submittedName>
        <fullName evidence="2">Alpha/beta hydrolase</fullName>
    </submittedName>
</protein>
<dbReference type="KEGG" id="psti:SOO65_11375"/>
<name>A0AAX4HJ89_9BACT</name>
<keyword evidence="2" id="KW-0378">Hydrolase</keyword>
<dbReference type="Pfam" id="PF12697">
    <property type="entry name" value="Abhydrolase_6"/>
    <property type="match status" value="1"/>
</dbReference>
<dbReference type="Proteomes" id="UP001324634">
    <property type="component" value="Chromosome"/>
</dbReference>